<reference evidence="2" key="1">
    <citation type="submission" date="2023-03" db="EMBL/GenBank/DDBJ databases">
        <authorList>
            <person name="Cremers G."/>
            <person name="Picone N."/>
        </authorList>
    </citation>
    <scope>NUCLEOTIDE SEQUENCE</scope>
    <source>
        <strain evidence="2">Sample_alias</strain>
    </source>
</reference>
<feature type="region of interest" description="Disordered" evidence="1">
    <location>
        <begin position="19"/>
        <end position="53"/>
    </location>
</feature>
<protein>
    <submittedName>
        <fullName evidence="2">Uncharacterized protein</fullName>
    </submittedName>
</protein>
<name>A0ABM9IBT8_9BACT</name>
<proteinExistence type="predicted"/>
<evidence type="ECO:0000313" key="3">
    <source>
        <dbReference type="Proteomes" id="UP001161497"/>
    </source>
</evidence>
<evidence type="ECO:0000313" key="2">
    <source>
        <dbReference type="EMBL" id="CAI9085112.1"/>
    </source>
</evidence>
<evidence type="ECO:0000256" key="1">
    <source>
        <dbReference type="SAM" id="MobiDB-lite"/>
    </source>
</evidence>
<dbReference type="Proteomes" id="UP001161497">
    <property type="component" value="Chromosome"/>
</dbReference>
<gene>
    <name evidence="2" type="ORF">MFUM_0731</name>
</gene>
<organism evidence="2 3">
    <name type="scientific">Candidatus Methylacidiphilum fumarolicum</name>
    <dbReference type="NCBI Taxonomy" id="591154"/>
    <lineage>
        <taxon>Bacteria</taxon>
        <taxon>Pseudomonadati</taxon>
        <taxon>Verrucomicrobiota</taxon>
        <taxon>Methylacidiphilae</taxon>
        <taxon>Methylacidiphilales</taxon>
        <taxon>Methylacidiphilaceae</taxon>
        <taxon>Methylacidiphilum (ex Ratnadevi et al. 2023)</taxon>
    </lineage>
</organism>
<dbReference type="EMBL" id="OX458932">
    <property type="protein sequence ID" value="CAI9085112.1"/>
    <property type="molecule type" value="Genomic_DNA"/>
</dbReference>
<accession>A0ABM9IBT8</accession>
<keyword evidence="3" id="KW-1185">Reference proteome</keyword>
<sequence>MEALGKAAGVLGDGMLAKGDASTRETHPVGILAEPGGPTAALRGTERNQVGIG</sequence>